<keyword evidence="2" id="KW-0732">Signal</keyword>
<dbReference type="STRING" id="679897.HMU05630"/>
<name>D3UH52_HELM1</name>
<dbReference type="Proteomes" id="UP000001522">
    <property type="component" value="Chromosome"/>
</dbReference>
<dbReference type="AlphaFoldDB" id="D3UH52"/>
<feature type="region of interest" description="Disordered" evidence="1">
    <location>
        <begin position="31"/>
        <end position="81"/>
    </location>
</feature>
<dbReference type="EMBL" id="FN555004">
    <property type="protein sequence ID" value="CBG39824.1"/>
    <property type="molecule type" value="Genomic_DNA"/>
</dbReference>
<dbReference type="RefSeq" id="WP_013022908.1">
    <property type="nucleotide sequence ID" value="NC_013949.1"/>
</dbReference>
<evidence type="ECO:0000313" key="4">
    <source>
        <dbReference type="Proteomes" id="UP000001522"/>
    </source>
</evidence>
<accession>D3UH52</accession>
<keyword evidence="4" id="KW-1185">Reference proteome</keyword>
<dbReference type="KEGG" id="hms:HMU05630"/>
<organism evidence="3 4">
    <name type="scientific">Helicobacter mustelae (strain ATCC 43772 / CCUG 25715 / CIP 103759 / LMG 18044 / NCTC 12198 / R85-136P)</name>
    <name type="common">Campylobacter mustelae</name>
    <dbReference type="NCBI Taxonomy" id="679897"/>
    <lineage>
        <taxon>Bacteria</taxon>
        <taxon>Pseudomonadati</taxon>
        <taxon>Campylobacterota</taxon>
        <taxon>Epsilonproteobacteria</taxon>
        <taxon>Campylobacterales</taxon>
        <taxon>Helicobacteraceae</taxon>
        <taxon>Helicobacter</taxon>
    </lineage>
</organism>
<evidence type="ECO:0000256" key="2">
    <source>
        <dbReference type="SAM" id="SignalP"/>
    </source>
</evidence>
<sequence>MIKKIVLVMGVLLFSFASEDVELDAPGLEKSLQKGGQKNTGKLHKNRSQKSPYDTQLEKDDSDELDASDEAANSDDLDTEGQQNVEASSLDGLENFFIENQKILKERQEARASLQKWVHSIGVLNVYFDNGTLQYGYGVLLKNGRFLTSSEILHNFGKYPRKIQLRMQDDSAQVLICIADLQIEAIDNTTGLALLRTQGFTDDYCKVRTESFYHKRIYDLFYLTPQKLPPKAPETMLYYPKVSKQYYFGVLQNEILSTQELETGGAAYQIDDKKMNKMILGRPFFDKDGAFVGIFTIHADNAMPVVLDSTAVFLFLQNLRGKDF</sequence>
<evidence type="ECO:0000313" key="3">
    <source>
        <dbReference type="EMBL" id="CBG39824.1"/>
    </source>
</evidence>
<feature type="chain" id="PRO_5003051734" evidence="2">
    <location>
        <begin position="20"/>
        <end position="324"/>
    </location>
</feature>
<feature type="signal peptide" evidence="2">
    <location>
        <begin position="1"/>
        <end position="19"/>
    </location>
</feature>
<dbReference type="HOGENOM" id="CLU_879327_0_0_7"/>
<protein>
    <submittedName>
        <fullName evidence="3">Putative periplasmic protein</fullName>
    </submittedName>
</protein>
<gene>
    <name evidence="3" type="ordered locus">HMU05630</name>
</gene>
<proteinExistence type="predicted"/>
<evidence type="ECO:0000256" key="1">
    <source>
        <dbReference type="SAM" id="MobiDB-lite"/>
    </source>
</evidence>
<feature type="compositionally biased region" description="Acidic residues" evidence="1">
    <location>
        <begin position="60"/>
        <end position="79"/>
    </location>
</feature>
<reference evidence="3 4" key="1">
    <citation type="journal article" date="2010" name="BMC Genomics">
        <title>Comparative genomics and proteomics of Helicobacter mustelae, an ulcerogenic and carcinogenic gastric pathogen.</title>
        <authorList>
            <person name="O'Toole P.W."/>
            <person name="Snelling W.J."/>
            <person name="Canchaya C."/>
            <person name="Forde B.M."/>
            <person name="Hardie K.R."/>
            <person name="Josenhans C."/>
            <person name="Graham R.L.J."/>
            <person name="McMullan G."/>
            <person name="Parkhill J."/>
            <person name="Belda E."/>
            <person name="Bentley S.D."/>
        </authorList>
    </citation>
    <scope>NUCLEOTIDE SEQUENCE [LARGE SCALE GENOMIC DNA]</scope>
    <source>
        <strain evidence="4">ATCC 43772 / LMG 18044 / NCTC 12198 / 12198</strain>
    </source>
</reference>